<dbReference type="PANTHER" id="PTHR43836:SF2">
    <property type="entry name" value="CATECHOL O-METHYLTRANSFERASE 1-RELATED"/>
    <property type="match status" value="1"/>
</dbReference>
<evidence type="ECO:0000256" key="1">
    <source>
        <dbReference type="SAM" id="MobiDB-lite"/>
    </source>
</evidence>
<proteinExistence type="predicted"/>
<feature type="compositionally biased region" description="Basic and acidic residues" evidence="1">
    <location>
        <begin position="29"/>
        <end position="42"/>
    </location>
</feature>
<evidence type="ECO:0000313" key="2">
    <source>
        <dbReference type="EMBL" id="CAD9352372.1"/>
    </source>
</evidence>
<sequence length="345" mass="39571">MKEHDNEEEEDPFACFDDGDDDDSDEEESSKKTHDDDEEKNKINQVKKRDADCGILSFHPNTESSLLIHVQNTITTSSSSSSQQVKNAIDQFCHERHWMMHVGPEKAKILEEELCYSIDLFLQQQQKKTMKMNHFICVELGTYCGYASLVLGDILKQYSNNNNNNSSKKEKVDFHLYTVEINPMYAQIATKMIQLANLQEYITVVNITINMDGITTDLIECLQHEITIREEARRFCSNDTESTMTTTTTTTSQINFLMIDHDKDRYKQDLILLEQSKMILRGTTVVADNVLFANIMDYVTYVQLLATKGIVTTITRVCKVEYSTDEDGEEDGVELTRFIMDPVVT</sequence>
<reference evidence="2" key="1">
    <citation type="submission" date="2021-01" db="EMBL/GenBank/DDBJ databases">
        <authorList>
            <person name="Corre E."/>
            <person name="Pelletier E."/>
            <person name="Niang G."/>
            <person name="Scheremetjew M."/>
            <person name="Finn R."/>
            <person name="Kale V."/>
            <person name="Holt S."/>
            <person name="Cochrane G."/>
            <person name="Meng A."/>
            <person name="Brown T."/>
            <person name="Cohen L."/>
        </authorList>
    </citation>
    <scope>NUCLEOTIDE SEQUENCE</scope>
    <source>
        <strain evidence="2">Pop2</strain>
    </source>
</reference>
<accession>A0A7S2ERK4</accession>
<protein>
    <recommendedName>
        <fullName evidence="3">Catechol O-methyltransferase</fullName>
    </recommendedName>
</protein>
<evidence type="ECO:0008006" key="3">
    <source>
        <dbReference type="Google" id="ProtNLM"/>
    </source>
</evidence>
<dbReference type="PANTHER" id="PTHR43836">
    <property type="entry name" value="CATECHOL O-METHYLTRANSFERASE 1-RELATED"/>
    <property type="match status" value="1"/>
</dbReference>
<dbReference type="Pfam" id="PF13578">
    <property type="entry name" value="Methyltransf_24"/>
    <property type="match status" value="1"/>
</dbReference>
<gene>
    <name evidence="2" type="ORF">DBRI1063_LOCUS22420</name>
</gene>
<name>A0A7S2ERK4_9STRA</name>
<dbReference type="InterPro" id="IPR029063">
    <property type="entry name" value="SAM-dependent_MTases_sf"/>
</dbReference>
<dbReference type="Gene3D" id="3.40.50.150">
    <property type="entry name" value="Vaccinia Virus protein VP39"/>
    <property type="match status" value="1"/>
</dbReference>
<organism evidence="2">
    <name type="scientific">Ditylum brightwellii</name>
    <dbReference type="NCBI Taxonomy" id="49249"/>
    <lineage>
        <taxon>Eukaryota</taxon>
        <taxon>Sar</taxon>
        <taxon>Stramenopiles</taxon>
        <taxon>Ochrophyta</taxon>
        <taxon>Bacillariophyta</taxon>
        <taxon>Mediophyceae</taxon>
        <taxon>Lithodesmiophycidae</taxon>
        <taxon>Lithodesmiales</taxon>
        <taxon>Lithodesmiaceae</taxon>
        <taxon>Ditylum</taxon>
    </lineage>
</organism>
<dbReference type="GO" id="GO:0008171">
    <property type="term" value="F:O-methyltransferase activity"/>
    <property type="evidence" value="ECO:0007669"/>
    <property type="project" value="TreeGrafter"/>
</dbReference>
<dbReference type="AlphaFoldDB" id="A0A7S2ERK4"/>
<dbReference type="EMBL" id="HBGN01034874">
    <property type="protein sequence ID" value="CAD9352372.1"/>
    <property type="molecule type" value="Transcribed_RNA"/>
</dbReference>
<feature type="compositionally biased region" description="Acidic residues" evidence="1">
    <location>
        <begin position="1"/>
        <end position="28"/>
    </location>
</feature>
<feature type="region of interest" description="Disordered" evidence="1">
    <location>
        <begin position="1"/>
        <end position="42"/>
    </location>
</feature>
<dbReference type="SUPFAM" id="SSF53335">
    <property type="entry name" value="S-adenosyl-L-methionine-dependent methyltransferases"/>
    <property type="match status" value="1"/>
</dbReference>